<evidence type="ECO:0000259" key="14">
    <source>
        <dbReference type="PROSITE" id="PS50885"/>
    </source>
</evidence>
<keyword evidence="6" id="KW-0808">Transferase</keyword>
<dbReference type="Pfam" id="PF06580">
    <property type="entry name" value="His_kinase"/>
    <property type="match status" value="1"/>
</dbReference>
<organism evidence="15 16">
    <name type="scientific">Sutcliffiella cohnii</name>
    <dbReference type="NCBI Taxonomy" id="33932"/>
    <lineage>
        <taxon>Bacteria</taxon>
        <taxon>Bacillati</taxon>
        <taxon>Bacillota</taxon>
        <taxon>Bacilli</taxon>
        <taxon>Bacillales</taxon>
        <taxon>Bacillaceae</taxon>
        <taxon>Sutcliffiella</taxon>
    </lineage>
</organism>
<dbReference type="InterPro" id="IPR010559">
    <property type="entry name" value="Sig_transdc_His_kin_internal"/>
</dbReference>
<dbReference type="SMART" id="SM00387">
    <property type="entry name" value="HATPase_c"/>
    <property type="match status" value="1"/>
</dbReference>
<evidence type="ECO:0000313" key="15">
    <source>
        <dbReference type="EMBL" id="AST93468.1"/>
    </source>
</evidence>
<feature type="transmembrane region" description="Helical" evidence="12">
    <location>
        <begin position="6"/>
        <end position="29"/>
    </location>
</feature>
<feature type="domain" description="HAMP" evidence="14">
    <location>
        <begin position="196"/>
        <end position="248"/>
    </location>
</feature>
<dbReference type="GO" id="GO:0000155">
    <property type="term" value="F:phosphorelay sensor kinase activity"/>
    <property type="evidence" value="ECO:0007669"/>
    <property type="project" value="InterPro"/>
</dbReference>
<dbReference type="Gene3D" id="6.10.340.10">
    <property type="match status" value="1"/>
</dbReference>
<comment type="catalytic activity">
    <reaction evidence="1">
        <text>ATP + protein L-histidine = ADP + protein N-phospho-L-histidine.</text>
        <dbReference type="EC" id="2.7.13.3"/>
    </reaction>
</comment>
<evidence type="ECO:0000256" key="12">
    <source>
        <dbReference type="SAM" id="Phobius"/>
    </source>
</evidence>
<dbReference type="PROSITE" id="PS50109">
    <property type="entry name" value="HIS_KIN"/>
    <property type="match status" value="1"/>
</dbReference>
<dbReference type="GO" id="GO:0005524">
    <property type="term" value="F:ATP binding"/>
    <property type="evidence" value="ECO:0007669"/>
    <property type="project" value="UniProtKB-KW"/>
</dbReference>
<keyword evidence="10" id="KW-0902">Two-component regulatory system</keyword>
<dbReference type="Pfam" id="PF00672">
    <property type="entry name" value="HAMP"/>
    <property type="match status" value="1"/>
</dbReference>
<accession>A0A223KVU5</accession>
<evidence type="ECO:0000313" key="16">
    <source>
        <dbReference type="Proteomes" id="UP000215224"/>
    </source>
</evidence>
<evidence type="ECO:0000256" key="9">
    <source>
        <dbReference type="ARBA" id="ARBA00022840"/>
    </source>
</evidence>
<dbReference type="InterPro" id="IPR003594">
    <property type="entry name" value="HATPase_dom"/>
</dbReference>
<dbReference type="PANTHER" id="PTHR34220">
    <property type="entry name" value="SENSOR HISTIDINE KINASE YPDA"/>
    <property type="match status" value="1"/>
</dbReference>
<evidence type="ECO:0000256" key="5">
    <source>
        <dbReference type="ARBA" id="ARBA00022553"/>
    </source>
</evidence>
<keyword evidence="5" id="KW-0597">Phosphoprotein</keyword>
<dbReference type="Gene3D" id="3.30.565.10">
    <property type="entry name" value="Histidine kinase-like ATPase, C-terminal domain"/>
    <property type="match status" value="1"/>
</dbReference>
<dbReference type="STRING" id="1314751.GCA_001591425_04339"/>
<keyword evidence="11 12" id="KW-0472">Membrane</keyword>
<dbReference type="InterPro" id="IPR050640">
    <property type="entry name" value="Bact_2-comp_sensor_kinase"/>
</dbReference>
<keyword evidence="4" id="KW-1003">Cell membrane</keyword>
<evidence type="ECO:0000256" key="8">
    <source>
        <dbReference type="ARBA" id="ARBA00022777"/>
    </source>
</evidence>
<dbReference type="InterPro" id="IPR005467">
    <property type="entry name" value="His_kinase_dom"/>
</dbReference>
<evidence type="ECO:0000256" key="7">
    <source>
        <dbReference type="ARBA" id="ARBA00022741"/>
    </source>
</evidence>
<keyword evidence="9" id="KW-0067">ATP-binding</keyword>
<dbReference type="Pfam" id="PF02518">
    <property type="entry name" value="HATPase_c"/>
    <property type="match status" value="1"/>
</dbReference>
<keyword evidence="12" id="KW-0812">Transmembrane</keyword>
<evidence type="ECO:0000256" key="3">
    <source>
        <dbReference type="ARBA" id="ARBA00012438"/>
    </source>
</evidence>
<evidence type="ECO:0000256" key="11">
    <source>
        <dbReference type="ARBA" id="ARBA00023136"/>
    </source>
</evidence>
<keyword evidence="12" id="KW-1133">Transmembrane helix</keyword>
<evidence type="ECO:0000256" key="4">
    <source>
        <dbReference type="ARBA" id="ARBA00022475"/>
    </source>
</evidence>
<dbReference type="RefSeq" id="WP_066420593.1">
    <property type="nucleotide sequence ID" value="NZ_CP018866.1"/>
</dbReference>
<proteinExistence type="predicted"/>
<dbReference type="InterPro" id="IPR036890">
    <property type="entry name" value="HATPase_C_sf"/>
</dbReference>
<protein>
    <recommendedName>
        <fullName evidence="3">histidine kinase</fullName>
        <ecNumber evidence="3">2.7.13.3</ecNumber>
    </recommendedName>
</protein>
<dbReference type="SUPFAM" id="SSF158472">
    <property type="entry name" value="HAMP domain-like"/>
    <property type="match status" value="1"/>
</dbReference>
<keyword evidence="8 15" id="KW-0418">Kinase</keyword>
<feature type="transmembrane region" description="Helical" evidence="12">
    <location>
        <begin position="172"/>
        <end position="194"/>
    </location>
</feature>
<comment type="subcellular location">
    <subcellularLocation>
        <location evidence="2">Cell membrane</location>
        <topology evidence="2">Multi-pass membrane protein</topology>
    </subcellularLocation>
</comment>
<dbReference type="SUPFAM" id="SSF55874">
    <property type="entry name" value="ATPase domain of HSP90 chaperone/DNA topoisomerase II/histidine kinase"/>
    <property type="match status" value="1"/>
</dbReference>
<keyword evidence="16" id="KW-1185">Reference proteome</keyword>
<dbReference type="PANTHER" id="PTHR34220:SF7">
    <property type="entry name" value="SENSOR HISTIDINE KINASE YPDA"/>
    <property type="match status" value="1"/>
</dbReference>
<evidence type="ECO:0000256" key="6">
    <source>
        <dbReference type="ARBA" id="ARBA00022679"/>
    </source>
</evidence>
<feature type="domain" description="Histidine kinase" evidence="13">
    <location>
        <begin position="300"/>
        <end position="474"/>
    </location>
</feature>
<reference evidence="15 16" key="1">
    <citation type="submission" date="2016-12" db="EMBL/GenBank/DDBJ databases">
        <title>The whole genome sequencing and assembly of Bacillus cohnii DSM 6307T strain.</title>
        <authorList>
            <person name="Lee Y.-J."/>
            <person name="Yi H."/>
            <person name="Bahn Y.-S."/>
            <person name="Kim J.F."/>
            <person name="Lee D.-W."/>
        </authorList>
    </citation>
    <scope>NUCLEOTIDE SEQUENCE [LARGE SCALE GENOMIC DNA]</scope>
    <source>
        <strain evidence="15 16">DSM 6307</strain>
    </source>
</reference>
<name>A0A223KVU5_9BACI</name>
<sequence length="485" mass="55574">MISIQRKILLLTTIVILIMSAIWITLTYYNHQTQVKYNDILNRYLVLNEVTRSSHQVITDLNNYMLDSSLDNLKRLEGSKKEIETAKYDVLSVRNIENSFTLTNYIHLIDSLVETTDRLLKVEKDTEAAVKDLAEATRISNYISEMTLTLIDMELKTHEPFYRGIMEQSIELVKLGFLLILLTSFLLLLITYWFSLTITRPIQQLTKAASELAKGHFNQPINVKTKDEIAFLARTFDHMRNNINNLIKQIKEKAKLEHELQQNKILLQESHFRSLQSQINPHFLFNTLNTLSKKAYLEGSEEISDLLVSVADLLRYNLKQIDRSVTLHDELIVLKQYMDIQKARFTDRLHLHLEIDETCLHVNIPALTLQPIIENAVIHAVEPRVDGGTITVRVIDSGEYVSIEIEDDGVGMSIEKMEQLLTENPVQAEGHSTGIGFSNVVKRLRLFFNKEDVMEIKSTVGIGTNVVLKIPKNKEAITNETLNCG</sequence>
<gene>
    <name evidence="15" type="ORF">BC6307_20445</name>
</gene>
<dbReference type="Proteomes" id="UP000215224">
    <property type="component" value="Chromosome"/>
</dbReference>
<evidence type="ECO:0000256" key="10">
    <source>
        <dbReference type="ARBA" id="ARBA00023012"/>
    </source>
</evidence>
<dbReference type="InterPro" id="IPR003660">
    <property type="entry name" value="HAMP_dom"/>
</dbReference>
<dbReference type="CDD" id="cd06225">
    <property type="entry name" value="HAMP"/>
    <property type="match status" value="1"/>
</dbReference>
<evidence type="ECO:0000256" key="1">
    <source>
        <dbReference type="ARBA" id="ARBA00000085"/>
    </source>
</evidence>
<dbReference type="EMBL" id="CP018866">
    <property type="protein sequence ID" value="AST93468.1"/>
    <property type="molecule type" value="Genomic_DNA"/>
</dbReference>
<dbReference type="GO" id="GO:0005886">
    <property type="term" value="C:plasma membrane"/>
    <property type="evidence" value="ECO:0007669"/>
    <property type="project" value="UniProtKB-SubCell"/>
</dbReference>
<dbReference type="AlphaFoldDB" id="A0A223KVU5"/>
<dbReference type="KEGG" id="bcoh:BC6307_20445"/>
<dbReference type="PROSITE" id="PS50885">
    <property type="entry name" value="HAMP"/>
    <property type="match status" value="1"/>
</dbReference>
<dbReference type="SMART" id="SM00304">
    <property type="entry name" value="HAMP"/>
    <property type="match status" value="1"/>
</dbReference>
<evidence type="ECO:0000256" key="2">
    <source>
        <dbReference type="ARBA" id="ARBA00004651"/>
    </source>
</evidence>
<keyword evidence="7" id="KW-0547">Nucleotide-binding</keyword>
<dbReference type="EC" id="2.7.13.3" evidence="3"/>
<evidence type="ECO:0000259" key="13">
    <source>
        <dbReference type="PROSITE" id="PS50109"/>
    </source>
</evidence>